<dbReference type="EMBL" id="JAQJZJ010000009">
    <property type="protein sequence ID" value="MDA7088261.1"/>
    <property type="molecule type" value="Genomic_DNA"/>
</dbReference>
<keyword evidence="1" id="KW-0732">Signal</keyword>
<reference evidence="2 3" key="1">
    <citation type="submission" date="2023-01" db="EMBL/GenBank/DDBJ databases">
        <title>Pseudomonas SA3-5T sp. nov., isolated from tidal flat sediment.</title>
        <authorList>
            <person name="Kim H.S."/>
            <person name="Kim J.-S."/>
            <person name="Suh M.K."/>
            <person name="Eom M.K."/>
            <person name="Lee J.-S."/>
        </authorList>
    </citation>
    <scope>NUCLEOTIDE SEQUENCE [LARGE SCALE GENOMIC DNA]</scope>
    <source>
        <strain evidence="2 3">SA3-5</strain>
    </source>
</reference>
<dbReference type="Gene3D" id="2.60.40.1240">
    <property type="match status" value="1"/>
</dbReference>
<protein>
    <recommendedName>
        <fullName evidence="4">DUF4352 domain-containing protein</fullName>
    </recommendedName>
</protein>
<dbReference type="InterPro" id="IPR029050">
    <property type="entry name" value="Immunoprotect_excell_Ig-like"/>
</dbReference>
<proteinExistence type="predicted"/>
<evidence type="ECO:0008006" key="4">
    <source>
        <dbReference type="Google" id="ProtNLM"/>
    </source>
</evidence>
<gene>
    <name evidence="2" type="ORF">PH586_17895</name>
</gene>
<dbReference type="Proteomes" id="UP001212042">
    <property type="component" value="Unassembled WGS sequence"/>
</dbReference>
<dbReference type="PROSITE" id="PS51257">
    <property type="entry name" value="PROKAR_LIPOPROTEIN"/>
    <property type="match status" value="1"/>
</dbReference>
<evidence type="ECO:0000313" key="3">
    <source>
        <dbReference type="Proteomes" id="UP001212042"/>
    </source>
</evidence>
<accession>A0ABT4XJ58</accession>
<evidence type="ECO:0000256" key="1">
    <source>
        <dbReference type="ARBA" id="ARBA00022729"/>
    </source>
</evidence>
<keyword evidence="3" id="KW-1185">Reference proteome</keyword>
<dbReference type="RefSeq" id="WP_271349111.1">
    <property type="nucleotide sequence ID" value="NZ_JAQJZJ010000009.1"/>
</dbReference>
<comment type="caution">
    <text evidence="2">The sequence shown here is derived from an EMBL/GenBank/DDBJ whole genome shotgun (WGS) entry which is preliminary data.</text>
</comment>
<evidence type="ECO:0000313" key="2">
    <source>
        <dbReference type="EMBL" id="MDA7088261.1"/>
    </source>
</evidence>
<sequence length="368" mass="41423">MQARSPEVLASSYIGLQISVALLGAASMSCEFEVELRNLPIFGVAMVRVLFCRAKLICVVFYLSAVSFTALAGEMQGEVDGGEWEHEVIEDEYYLNGGCDKYLSGLTLLERGVVKDINKLFEVQDVILSFYGGNTMSPKVYERLRDKGFDIDKKVSRGFLDLKGENYFIDKYKGGIYSKKELEVKYSVWLAIMENNSDENILGVRKHQLCLSAAIGVGKGVEDVYGYIDYAMARRTRASVGYFDISVTGCSAAPKVGTGNRFSEPRLWDGSRFFIVNVKFKNTDTESRLPVVGELYVNYGGKEYKFDSVEPIILDGYNIWFRPINPLIAMETKIVYRIPDELEGEVFWKPGRNSSGTRLWCGYVEAKQ</sequence>
<organism evidence="2 3">
    <name type="scientific">Pseudomonas aestuarii</name>
    <dbReference type="NCBI Taxonomy" id="3018340"/>
    <lineage>
        <taxon>Bacteria</taxon>
        <taxon>Pseudomonadati</taxon>
        <taxon>Pseudomonadota</taxon>
        <taxon>Gammaproteobacteria</taxon>
        <taxon>Pseudomonadales</taxon>
        <taxon>Pseudomonadaceae</taxon>
        <taxon>Pseudomonas</taxon>
    </lineage>
</organism>
<name>A0ABT4XJ58_9PSED</name>